<comment type="caution">
    <text evidence="1">The sequence shown here is derived from an EMBL/GenBank/DDBJ whole genome shotgun (WGS) entry which is preliminary data.</text>
</comment>
<evidence type="ECO:0000313" key="1">
    <source>
        <dbReference type="EMBL" id="KAF2587160.1"/>
    </source>
</evidence>
<proteinExistence type="predicted"/>
<reference evidence="1" key="1">
    <citation type="submission" date="2019-12" db="EMBL/GenBank/DDBJ databases">
        <title>Genome sequencing and annotation of Brassica cretica.</title>
        <authorList>
            <person name="Studholme D.J."/>
            <person name="Sarris P.F."/>
        </authorList>
    </citation>
    <scope>NUCLEOTIDE SEQUENCE</scope>
    <source>
        <strain evidence="1">PFS-102/07</strain>
        <tissue evidence="1">Leaf</tissue>
    </source>
</reference>
<dbReference type="EMBL" id="QGKY02000246">
    <property type="protein sequence ID" value="KAF2587160.1"/>
    <property type="molecule type" value="Genomic_DNA"/>
</dbReference>
<name>A0A8S9JXA1_BRACR</name>
<sequence>MFNGKEPKAYFSFSDFHKLGNDRTSAKSEGAPTTEGLKLSMRDFTPTMSDMKLQLKTCHLFELPFQWWPRRALSGLFEPDELVKCNEPTLYQPYSFSDANQLSIAISAHRLAAIAAILIETCYGRF</sequence>
<accession>A0A8S9JXA1</accession>
<organism evidence="1">
    <name type="scientific">Brassica cretica</name>
    <name type="common">Mustard</name>
    <dbReference type="NCBI Taxonomy" id="69181"/>
    <lineage>
        <taxon>Eukaryota</taxon>
        <taxon>Viridiplantae</taxon>
        <taxon>Streptophyta</taxon>
        <taxon>Embryophyta</taxon>
        <taxon>Tracheophyta</taxon>
        <taxon>Spermatophyta</taxon>
        <taxon>Magnoliopsida</taxon>
        <taxon>eudicotyledons</taxon>
        <taxon>Gunneridae</taxon>
        <taxon>Pentapetalae</taxon>
        <taxon>rosids</taxon>
        <taxon>malvids</taxon>
        <taxon>Brassicales</taxon>
        <taxon>Brassicaceae</taxon>
        <taxon>Brassiceae</taxon>
        <taxon>Brassica</taxon>
    </lineage>
</organism>
<protein>
    <submittedName>
        <fullName evidence="1">Uncharacterized protein</fullName>
    </submittedName>
</protein>
<dbReference type="AlphaFoldDB" id="A0A8S9JXA1"/>
<gene>
    <name evidence="1" type="ORF">F2Q70_00035379</name>
</gene>